<sequence length="145" mass="16711">MTTMTDPVATAPSNPGWLHRTEAWLDSKGKGAWIAAMVLGFVFFWPIGLALLFYMIWSDRMFSKSCRRQSTSWKRHGMHAMRQTGNTAFDSYKADTLARLEQEQVDFEAFLERLREAKDKSEFDQFMNDRAREAANSDDKKDDAA</sequence>
<dbReference type="EMBL" id="ONZG01000015">
    <property type="protein sequence ID" value="SPJ30977.1"/>
    <property type="molecule type" value="Genomic_DNA"/>
</dbReference>
<evidence type="ECO:0008006" key="4">
    <source>
        <dbReference type="Google" id="ProtNLM"/>
    </source>
</evidence>
<gene>
    <name evidence="2" type="ORF">TRM7615_04514</name>
</gene>
<dbReference type="Pfam" id="PF11014">
    <property type="entry name" value="DUF2852"/>
    <property type="match status" value="1"/>
</dbReference>
<name>A0A2R8CEY6_9RHOB</name>
<organism evidence="2 3">
    <name type="scientific">Falsiruegeria mediterranea M17</name>
    <dbReference type="NCBI Taxonomy" id="1200281"/>
    <lineage>
        <taxon>Bacteria</taxon>
        <taxon>Pseudomonadati</taxon>
        <taxon>Pseudomonadota</taxon>
        <taxon>Alphaproteobacteria</taxon>
        <taxon>Rhodobacterales</taxon>
        <taxon>Roseobacteraceae</taxon>
        <taxon>Falsiruegeria</taxon>
    </lineage>
</organism>
<dbReference type="InterPro" id="IPR021273">
    <property type="entry name" value="DUF2852"/>
</dbReference>
<protein>
    <recommendedName>
        <fullName evidence="4">DUF2852 domain-containing protein</fullName>
    </recommendedName>
</protein>
<keyword evidence="1" id="KW-1133">Transmembrane helix</keyword>
<feature type="transmembrane region" description="Helical" evidence="1">
    <location>
        <begin position="32"/>
        <end position="57"/>
    </location>
</feature>
<evidence type="ECO:0000313" key="3">
    <source>
        <dbReference type="Proteomes" id="UP000244898"/>
    </source>
</evidence>
<evidence type="ECO:0000256" key="1">
    <source>
        <dbReference type="SAM" id="Phobius"/>
    </source>
</evidence>
<dbReference type="AlphaFoldDB" id="A0A2R8CEY6"/>
<reference evidence="3" key="1">
    <citation type="submission" date="2018-03" db="EMBL/GenBank/DDBJ databases">
        <authorList>
            <person name="Rodrigo-Torres L."/>
            <person name="Arahal R. D."/>
            <person name="Lucena T."/>
        </authorList>
    </citation>
    <scope>NUCLEOTIDE SEQUENCE [LARGE SCALE GENOMIC DNA]</scope>
    <source>
        <strain evidence="3">CECT 7615</strain>
    </source>
</reference>
<keyword evidence="1" id="KW-0472">Membrane</keyword>
<dbReference type="OrthoDB" id="9806878at2"/>
<evidence type="ECO:0000313" key="2">
    <source>
        <dbReference type="EMBL" id="SPJ30977.1"/>
    </source>
</evidence>
<dbReference type="Proteomes" id="UP000244898">
    <property type="component" value="Unassembled WGS sequence"/>
</dbReference>
<proteinExistence type="predicted"/>
<keyword evidence="3" id="KW-1185">Reference proteome</keyword>
<accession>A0A2R8CEY6</accession>
<keyword evidence="1" id="KW-0812">Transmembrane</keyword>